<organism evidence="1 2">
    <name type="scientific">Candidatus Nealsonbacteria bacterium CG_4_10_14_0_2_um_filter_38_17</name>
    <dbReference type="NCBI Taxonomy" id="1974680"/>
    <lineage>
        <taxon>Bacteria</taxon>
        <taxon>Candidatus Nealsoniibacteriota</taxon>
    </lineage>
</organism>
<evidence type="ECO:0000313" key="2">
    <source>
        <dbReference type="Proteomes" id="UP000230760"/>
    </source>
</evidence>
<dbReference type="SUPFAM" id="SSF46689">
    <property type="entry name" value="Homeodomain-like"/>
    <property type="match status" value="1"/>
</dbReference>
<gene>
    <name evidence="1" type="ORF">COX90_01875</name>
</gene>
<evidence type="ECO:0008006" key="3">
    <source>
        <dbReference type="Google" id="ProtNLM"/>
    </source>
</evidence>
<dbReference type="AlphaFoldDB" id="A0A2M7UYD6"/>
<name>A0A2M7UYD6_9BACT</name>
<dbReference type="EMBL" id="PFPB01000033">
    <property type="protein sequence ID" value="PIZ88970.1"/>
    <property type="molecule type" value="Genomic_DNA"/>
</dbReference>
<dbReference type="InterPro" id="IPR009057">
    <property type="entry name" value="Homeodomain-like_sf"/>
</dbReference>
<dbReference type="PANTHER" id="PTHR34849:SF3">
    <property type="entry name" value="SSR2962 PROTEIN"/>
    <property type="match status" value="1"/>
</dbReference>
<reference evidence="2" key="1">
    <citation type="submission" date="2017-09" db="EMBL/GenBank/DDBJ databases">
        <title>Depth-based differentiation of microbial function through sediment-hosted aquifers and enrichment of novel symbionts in the deep terrestrial subsurface.</title>
        <authorList>
            <person name="Probst A.J."/>
            <person name="Ladd B."/>
            <person name="Jarett J.K."/>
            <person name="Geller-Mcgrath D.E."/>
            <person name="Sieber C.M.K."/>
            <person name="Emerson J.B."/>
            <person name="Anantharaman K."/>
            <person name="Thomas B.C."/>
            <person name="Malmstrom R."/>
            <person name="Stieglmeier M."/>
            <person name="Klingl A."/>
            <person name="Woyke T."/>
            <person name="Ryan C.M."/>
            <person name="Banfield J.F."/>
        </authorList>
    </citation>
    <scope>NUCLEOTIDE SEQUENCE [LARGE SCALE GENOMIC DNA]</scope>
</reference>
<comment type="caution">
    <text evidence="1">The sequence shown here is derived from an EMBL/GenBank/DDBJ whole genome shotgun (WGS) entry which is preliminary data.</text>
</comment>
<sequence length="79" mass="9049">MKEIAPRIIIDPKVRFGKPTIKGTRITVEEVLGFLVGGMDFEEIRREYGIKREDVIATINYAASFLKGEEVRVRKLIKV</sequence>
<dbReference type="Pfam" id="PF04255">
    <property type="entry name" value="DUF433"/>
    <property type="match status" value="1"/>
</dbReference>
<accession>A0A2M7UYD6</accession>
<dbReference type="Gene3D" id="1.10.10.10">
    <property type="entry name" value="Winged helix-like DNA-binding domain superfamily/Winged helix DNA-binding domain"/>
    <property type="match status" value="1"/>
</dbReference>
<evidence type="ECO:0000313" key="1">
    <source>
        <dbReference type="EMBL" id="PIZ88970.1"/>
    </source>
</evidence>
<proteinExistence type="predicted"/>
<dbReference type="PANTHER" id="PTHR34849">
    <property type="entry name" value="SSL5025 PROTEIN"/>
    <property type="match status" value="1"/>
</dbReference>
<dbReference type="InterPro" id="IPR036388">
    <property type="entry name" value="WH-like_DNA-bd_sf"/>
</dbReference>
<protein>
    <recommendedName>
        <fullName evidence="3">Antitoxin</fullName>
    </recommendedName>
</protein>
<dbReference type="Proteomes" id="UP000230760">
    <property type="component" value="Unassembled WGS sequence"/>
</dbReference>
<dbReference type="InterPro" id="IPR007367">
    <property type="entry name" value="DUF433"/>
</dbReference>